<dbReference type="Pfam" id="PF13578">
    <property type="entry name" value="Methyltransf_24"/>
    <property type="match status" value="1"/>
</dbReference>
<dbReference type="Gene3D" id="3.40.50.150">
    <property type="entry name" value="Vaccinia Virus protein VP39"/>
    <property type="match status" value="1"/>
</dbReference>
<name>A0A6J8C2E2_MYTCO</name>
<accession>A0A6J8C2E2</accession>
<gene>
    <name evidence="1" type="ORF">MCOR_24432</name>
</gene>
<dbReference type="AlphaFoldDB" id="A0A6J8C2E2"/>
<proteinExistence type="predicted"/>
<dbReference type="Proteomes" id="UP000507470">
    <property type="component" value="Unassembled WGS sequence"/>
</dbReference>
<dbReference type="InterPro" id="IPR029063">
    <property type="entry name" value="SAM-dependent_MTases_sf"/>
</dbReference>
<evidence type="ECO:0008006" key="3">
    <source>
        <dbReference type="Google" id="ProtNLM"/>
    </source>
</evidence>
<keyword evidence="2" id="KW-1185">Reference proteome</keyword>
<dbReference type="SUPFAM" id="SSF53335">
    <property type="entry name" value="S-adenosyl-L-methionine-dependent methyltransferases"/>
    <property type="match status" value="2"/>
</dbReference>
<dbReference type="OrthoDB" id="6074443at2759"/>
<dbReference type="EMBL" id="CACVKT020004325">
    <property type="protein sequence ID" value="CAC5389240.1"/>
    <property type="molecule type" value="Genomic_DNA"/>
</dbReference>
<evidence type="ECO:0000313" key="1">
    <source>
        <dbReference type="EMBL" id="CAC5389240.1"/>
    </source>
</evidence>
<evidence type="ECO:0000313" key="2">
    <source>
        <dbReference type="Proteomes" id="UP000507470"/>
    </source>
</evidence>
<protein>
    <recommendedName>
        <fullName evidence="3">Methyltransferase domain-containing protein</fullName>
    </recommendedName>
</protein>
<organism evidence="1 2">
    <name type="scientific">Mytilus coruscus</name>
    <name type="common">Sea mussel</name>
    <dbReference type="NCBI Taxonomy" id="42192"/>
    <lineage>
        <taxon>Eukaryota</taxon>
        <taxon>Metazoa</taxon>
        <taxon>Spiralia</taxon>
        <taxon>Lophotrochozoa</taxon>
        <taxon>Mollusca</taxon>
        <taxon>Bivalvia</taxon>
        <taxon>Autobranchia</taxon>
        <taxon>Pteriomorphia</taxon>
        <taxon>Mytilida</taxon>
        <taxon>Mytiloidea</taxon>
        <taxon>Mytilidae</taxon>
        <taxon>Mytilinae</taxon>
        <taxon>Mytilus</taxon>
    </lineage>
</organism>
<sequence length="481" mass="55702">MQSYITVIKDFNKNYPIRNICEIGFAGGHSAAVLLYTIHSATYTAFDKWENSSYQETSLTWIKNKFSNRQITIIKGDSTKTVPKFKGECDVIHIDGAHHSRSPQLDTINMMRIASVNNLLLIDDYINSWPSVIKAVEYLIKNDLVYNMKQYIATEWSHHGTQKGWCIGHYKKTWSINQFVQNSLNFFSYKQPLLKSSGNFQTNSFVFLNKVFCMPSWQGPECEEHIFTPCSKFSDECFYNDQSGVLAVSCDRWHKAQKVKHLAWDYRDTNIDRNGHIKSVNYHEILPFDLGDVIEIGAGPFTQSQSILRNKTVSSITLPEIMAFHYMNHVNNCVYKTGSFESLPTTILSMPADELLNYTRKYDTVVMIDGIENVYDALSTLSIAVTLLKEKGLFIWHERLWDDYRGVANSPEDREFHIHPIRIKSVVVKQVMAMFDELYLSWHTDELRRLKNKDVYFIGKTLSKEMKSNIPERTSCFDRNV</sequence>
<reference evidence="1 2" key="1">
    <citation type="submission" date="2020-06" db="EMBL/GenBank/DDBJ databases">
        <authorList>
            <person name="Li R."/>
            <person name="Bekaert M."/>
        </authorList>
    </citation>
    <scope>NUCLEOTIDE SEQUENCE [LARGE SCALE GENOMIC DNA]</scope>
    <source>
        <strain evidence="2">wild</strain>
    </source>
</reference>